<organism evidence="1 2">
    <name type="scientific">Vigna mungo</name>
    <name type="common">Black gram</name>
    <name type="synonym">Phaseolus mungo</name>
    <dbReference type="NCBI Taxonomy" id="3915"/>
    <lineage>
        <taxon>Eukaryota</taxon>
        <taxon>Viridiplantae</taxon>
        <taxon>Streptophyta</taxon>
        <taxon>Embryophyta</taxon>
        <taxon>Tracheophyta</taxon>
        <taxon>Spermatophyta</taxon>
        <taxon>Magnoliopsida</taxon>
        <taxon>eudicotyledons</taxon>
        <taxon>Gunneridae</taxon>
        <taxon>Pentapetalae</taxon>
        <taxon>rosids</taxon>
        <taxon>fabids</taxon>
        <taxon>Fabales</taxon>
        <taxon>Fabaceae</taxon>
        <taxon>Papilionoideae</taxon>
        <taxon>50 kb inversion clade</taxon>
        <taxon>NPAAA clade</taxon>
        <taxon>indigoferoid/millettioid clade</taxon>
        <taxon>Phaseoleae</taxon>
        <taxon>Vigna</taxon>
    </lineage>
</organism>
<sequence length="116" mass="13594">MHMSNLKDKCSAAFTNQYQSFDVPSGDFDIESSVGLLESEKNINKIFVLYLSSPFFRSSLLFLMLFDNIFQDPVNLIQQLLQFGFLSSYEMYGFHRREQISKVKSSNRSYYFPNQK</sequence>
<dbReference type="EMBL" id="CP144696">
    <property type="protein sequence ID" value="WVZ09346.1"/>
    <property type="molecule type" value="Genomic_DNA"/>
</dbReference>
<dbReference type="AlphaFoldDB" id="A0AAQ3RYS4"/>
<gene>
    <name evidence="1" type="ORF">V8G54_013876</name>
</gene>
<proteinExistence type="predicted"/>
<dbReference type="Proteomes" id="UP001374535">
    <property type="component" value="Chromosome 5"/>
</dbReference>
<name>A0AAQ3RYS4_VIGMU</name>
<protein>
    <submittedName>
        <fullName evidence="1">Uncharacterized protein</fullName>
    </submittedName>
</protein>
<keyword evidence="2" id="KW-1185">Reference proteome</keyword>
<evidence type="ECO:0000313" key="2">
    <source>
        <dbReference type="Proteomes" id="UP001374535"/>
    </source>
</evidence>
<accession>A0AAQ3RYS4</accession>
<reference evidence="1 2" key="1">
    <citation type="journal article" date="2023" name="Life. Sci Alliance">
        <title>Evolutionary insights into 3D genome organization and epigenetic landscape of Vigna mungo.</title>
        <authorList>
            <person name="Junaid A."/>
            <person name="Singh B."/>
            <person name="Bhatia S."/>
        </authorList>
    </citation>
    <scope>NUCLEOTIDE SEQUENCE [LARGE SCALE GENOMIC DNA]</scope>
    <source>
        <strain evidence="1">Urdbean</strain>
    </source>
</reference>
<evidence type="ECO:0000313" key="1">
    <source>
        <dbReference type="EMBL" id="WVZ09346.1"/>
    </source>
</evidence>